<dbReference type="Proteomes" id="UP001497680">
    <property type="component" value="Unassembled WGS sequence"/>
</dbReference>
<proteinExistence type="predicted"/>
<comment type="caution">
    <text evidence="1">The sequence shown here is derived from an EMBL/GenBank/DDBJ whole genome shotgun (WGS) entry which is preliminary data.</text>
</comment>
<sequence>MKITSAIIIALASAAKAHYTFPGFIHDGLTEEDWTYVRKTTNFGRTDHGPVYNVSDPQLRCYELKPGSNGAGIMSVKAGDEVGFRVDGTVTHPGPLQFYMAKAPEGETAETFNGDGDVWFKIFHDDATWRTGEWWPSWSNYGRDNVTVTIPPCLAEGDYLLRVEHIAIHNAAHENGAQFYIGCAQLHVSGEGTKSFPGVSIPGLYSATDPGILFDYQGSATSYVTPGPEVISC</sequence>
<organism evidence="1 2">
    <name type="scientific">Hypoxylon rubiginosum</name>
    <dbReference type="NCBI Taxonomy" id="110542"/>
    <lineage>
        <taxon>Eukaryota</taxon>
        <taxon>Fungi</taxon>
        <taxon>Dikarya</taxon>
        <taxon>Ascomycota</taxon>
        <taxon>Pezizomycotina</taxon>
        <taxon>Sordariomycetes</taxon>
        <taxon>Xylariomycetidae</taxon>
        <taxon>Xylariales</taxon>
        <taxon>Hypoxylaceae</taxon>
        <taxon>Hypoxylon</taxon>
    </lineage>
</organism>
<evidence type="ECO:0000313" key="2">
    <source>
        <dbReference type="Proteomes" id="UP001497680"/>
    </source>
</evidence>
<gene>
    <name evidence="1" type="ORF">F4821DRAFT_279408</name>
</gene>
<evidence type="ECO:0000313" key="1">
    <source>
        <dbReference type="EMBL" id="KAI6085185.1"/>
    </source>
</evidence>
<accession>A0ACC0CXI8</accession>
<reference evidence="1 2" key="1">
    <citation type="journal article" date="2022" name="New Phytol.">
        <title>Ecological generalism drives hyperdiversity of secondary metabolite gene clusters in xylarialean endophytes.</title>
        <authorList>
            <person name="Franco M.E.E."/>
            <person name="Wisecaver J.H."/>
            <person name="Arnold A.E."/>
            <person name="Ju Y.M."/>
            <person name="Slot J.C."/>
            <person name="Ahrendt S."/>
            <person name="Moore L.P."/>
            <person name="Eastman K.E."/>
            <person name="Scott K."/>
            <person name="Konkel Z."/>
            <person name="Mondo S.J."/>
            <person name="Kuo A."/>
            <person name="Hayes R.D."/>
            <person name="Haridas S."/>
            <person name="Andreopoulos B."/>
            <person name="Riley R."/>
            <person name="LaButti K."/>
            <person name="Pangilinan J."/>
            <person name="Lipzen A."/>
            <person name="Amirebrahimi M."/>
            <person name="Yan J."/>
            <person name="Adam C."/>
            <person name="Keymanesh K."/>
            <person name="Ng V."/>
            <person name="Louie K."/>
            <person name="Northen T."/>
            <person name="Drula E."/>
            <person name="Henrissat B."/>
            <person name="Hsieh H.M."/>
            <person name="Youens-Clark K."/>
            <person name="Lutzoni F."/>
            <person name="Miadlikowska J."/>
            <person name="Eastwood D.C."/>
            <person name="Hamelin R.C."/>
            <person name="Grigoriev I.V."/>
            <person name="U'Ren J.M."/>
        </authorList>
    </citation>
    <scope>NUCLEOTIDE SEQUENCE [LARGE SCALE GENOMIC DNA]</scope>
    <source>
        <strain evidence="1 2">ER1909</strain>
    </source>
</reference>
<protein>
    <submittedName>
        <fullName evidence="1">Glycoside hydrolase family 61 protein</fullName>
    </submittedName>
</protein>
<name>A0ACC0CXI8_9PEZI</name>
<dbReference type="EMBL" id="MU394328">
    <property type="protein sequence ID" value="KAI6085185.1"/>
    <property type="molecule type" value="Genomic_DNA"/>
</dbReference>
<keyword evidence="2" id="KW-1185">Reference proteome</keyword>
<keyword evidence="1" id="KW-0378">Hydrolase</keyword>